<protein>
    <submittedName>
        <fullName evidence="1">Uncharacterized protein</fullName>
    </submittedName>
</protein>
<keyword evidence="2" id="KW-1185">Reference proteome</keyword>
<dbReference type="AlphaFoldDB" id="A0A2I0B8Y0"/>
<organism evidence="1 2">
    <name type="scientific">Apostasia shenzhenica</name>
    <dbReference type="NCBI Taxonomy" id="1088818"/>
    <lineage>
        <taxon>Eukaryota</taxon>
        <taxon>Viridiplantae</taxon>
        <taxon>Streptophyta</taxon>
        <taxon>Embryophyta</taxon>
        <taxon>Tracheophyta</taxon>
        <taxon>Spermatophyta</taxon>
        <taxon>Magnoliopsida</taxon>
        <taxon>Liliopsida</taxon>
        <taxon>Asparagales</taxon>
        <taxon>Orchidaceae</taxon>
        <taxon>Apostasioideae</taxon>
        <taxon>Apostasia</taxon>
    </lineage>
</organism>
<dbReference type="Proteomes" id="UP000236161">
    <property type="component" value="Unassembled WGS sequence"/>
</dbReference>
<reference evidence="1 2" key="1">
    <citation type="journal article" date="2017" name="Nature">
        <title>The Apostasia genome and the evolution of orchids.</title>
        <authorList>
            <person name="Zhang G.Q."/>
            <person name="Liu K.W."/>
            <person name="Li Z."/>
            <person name="Lohaus R."/>
            <person name="Hsiao Y.Y."/>
            <person name="Niu S.C."/>
            <person name="Wang J.Y."/>
            <person name="Lin Y.C."/>
            <person name="Xu Q."/>
            <person name="Chen L.J."/>
            <person name="Yoshida K."/>
            <person name="Fujiwara S."/>
            <person name="Wang Z.W."/>
            <person name="Zhang Y.Q."/>
            <person name="Mitsuda N."/>
            <person name="Wang M."/>
            <person name="Liu G.H."/>
            <person name="Pecoraro L."/>
            <person name="Huang H.X."/>
            <person name="Xiao X.J."/>
            <person name="Lin M."/>
            <person name="Wu X.Y."/>
            <person name="Wu W.L."/>
            <person name="Chen Y.Y."/>
            <person name="Chang S.B."/>
            <person name="Sakamoto S."/>
            <person name="Ohme-Takagi M."/>
            <person name="Yagi M."/>
            <person name="Zeng S.J."/>
            <person name="Shen C.Y."/>
            <person name="Yeh C.M."/>
            <person name="Luo Y.B."/>
            <person name="Tsai W.C."/>
            <person name="Van de Peer Y."/>
            <person name="Liu Z.J."/>
        </authorList>
    </citation>
    <scope>NUCLEOTIDE SEQUENCE [LARGE SCALE GENOMIC DNA]</scope>
    <source>
        <strain evidence="2">cv. Shenzhen</strain>
        <tissue evidence="1">Stem</tissue>
    </source>
</reference>
<evidence type="ECO:0000313" key="1">
    <source>
        <dbReference type="EMBL" id="PKA64264.1"/>
    </source>
</evidence>
<sequence>MSSSRSRIVGIQNIKGNEAQLQASTTVIFPNSQWLKNCAVERRKCGVITTLFGVSCVLFPRILSRLKYSRCGSDVHDHAERKNHGRPPSLAWRVVSPFPAGVREYLQPLRHHPHAAPVERSYYDLLPH</sequence>
<accession>A0A2I0B8Y0</accession>
<proteinExistence type="predicted"/>
<name>A0A2I0B8Y0_9ASPA</name>
<gene>
    <name evidence="1" type="ORF">AXF42_Ash009484</name>
</gene>
<evidence type="ECO:0000313" key="2">
    <source>
        <dbReference type="Proteomes" id="UP000236161"/>
    </source>
</evidence>
<dbReference type="EMBL" id="KZ451905">
    <property type="protein sequence ID" value="PKA64264.1"/>
    <property type="molecule type" value="Genomic_DNA"/>
</dbReference>